<keyword evidence="2" id="KW-1185">Reference proteome</keyword>
<organism evidence="1 2">
    <name type="scientific">Hydrogenophaga electricum</name>
    <dbReference type="NCBI Taxonomy" id="1230953"/>
    <lineage>
        <taxon>Bacteria</taxon>
        <taxon>Pseudomonadati</taxon>
        <taxon>Pseudomonadota</taxon>
        <taxon>Betaproteobacteria</taxon>
        <taxon>Burkholderiales</taxon>
        <taxon>Comamonadaceae</taxon>
        <taxon>Hydrogenophaga</taxon>
    </lineage>
</organism>
<comment type="caution">
    <text evidence="1">The sequence shown here is derived from an EMBL/GenBank/DDBJ whole genome shotgun (WGS) entry which is preliminary data.</text>
</comment>
<dbReference type="RefSeq" id="WP_284307490.1">
    <property type="nucleotide sequence ID" value="NZ_BSPB01000011.1"/>
</dbReference>
<gene>
    <name evidence="1" type="ORF">GCM10007935_17770</name>
</gene>
<name>A0ABQ6C7Q4_9BURK</name>
<evidence type="ECO:0008006" key="3">
    <source>
        <dbReference type="Google" id="ProtNLM"/>
    </source>
</evidence>
<dbReference type="Proteomes" id="UP001156903">
    <property type="component" value="Unassembled WGS sequence"/>
</dbReference>
<evidence type="ECO:0000313" key="2">
    <source>
        <dbReference type="Proteomes" id="UP001156903"/>
    </source>
</evidence>
<reference evidence="2" key="1">
    <citation type="journal article" date="2019" name="Int. J. Syst. Evol. Microbiol.">
        <title>The Global Catalogue of Microorganisms (GCM) 10K type strain sequencing project: providing services to taxonomists for standard genome sequencing and annotation.</title>
        <authorList>
            <consortium name="The Broad Institute Genomics Platform"/>
            <consortium name="The Broad Institute Genome Sequencing Center for Infectious Disease"/>
            <person name="Wu L."/>
            <person name="Ma J."/>
        </authorList>
    </citation>
    <scope>NUCLEOTIDE SEQUENCE [LARGE SCALE GENOMIC DNA]</scope>
    <source>
        <strain evidence="2">NBRC 109341</strain>
    </source>
</reference>
<proteinExistence type="predicted"/>
<sequence length="186" mass="20214">MSETIDLISAAFAKTATGQQEIQQRSLGLSPMVRRILVLVDGQRCGRDLATFAAGSDIAAILGELVDKGCIQARQREMPEKSDRRVVGALAETPSTAREADTFLTRLPPAAERTAAQNEMARNFMINTVNTIFGQHTRLSLIESIAHASGTDGLRQAFLGWKEAMTENRAGSKRLPEFMGKLVAVL</sequence>
<protein>
    <recommendedName>
        <fullName evidence="3">MarR family transcriptional regulator</fullName>
    </recommendedName>
</protein>
<evidence type="ECO:0000313" key="1">
    <source>
        <dbReference type="EMBL" id="GLS14346.1"/>
    </source>
</evidence>
<dbReference type="EMBL" id="BSPB01000011">
    <property type="protein sequence ID" value="GLS14346.1"/>
    <property type="molecule type" value="Genomic_DNA"/>
</dbReference>
<accession>A0ABQ6C7Q4</accession>